<protein>
    <submittedName>
        <fullName evidence="1">Uncharacterized protein</fullName>
    </submittedName>
</protein>
<accession>A0A8H6WHP8</accession>
<proteinExistence type="predicted"/>
<dbReference type="EMBL" id="JACAZE010000004">
    <property type="protein sequence ID" value="KAF7318062.1"/>
    <property type="molecule type" value="Genomic_DNA"/>
</dbReference>
<gene>
    <name evidence="1" type="ORF">HMN09_00313900</name>
</gene>
<dbReference type="Proteomes" id="UP000613580">
    <property type="component" value="Unassembled WGS sequence"/>
</dbReference>
<dbReference type="Pfam" id="PF14388">
    <property type="entry name" value="DUF4419"/>
    <property type="match status" value="1"/>
</dbReference>
<evidence type="ECO:0000313" key="2">
    <source>
        <dbReference type="Proteomes" id="UP000613580"/>
    </source>
</evidence>
<sequence>MPVVIKPKPEVVGTNADVTFTSPRDIFSAASTAWRNSKDVAYKGYYRFGQEGEIFLANVGEEIAQDTRAILSSSFSATEECVAPYGGGFVHCVLRAFQQDLHLIIRPDDFWQAILLQFSFFVVGHAEELRQVFVAHKGKSDVVLDIRPHSLDDLPLGIFAPLMVSKMQEQLLDPKLSEWFLPNFTTTTENDVATAAITMMSSMKHYFELSMRVGCGFPSVTLLGERADWEEIQRRVDQLPQYGPEPTAWADLLNVVLNEILNCFDHPESDDAKAFWMRAVHEAGSWGSGLEFESLSGWLTALCFWDTDGKQTPDMSRWTRGKPEQRPLVLGGKQFPLVTPSDVPAAAVKVPMVCEDHLRMVKVDVELIAGQLGANVLGEAMDTLQPRSGWWMVKNGEEPM</sequence>
<evidence type="ECO:0000313" key="1">
    <source>
        <dbReference type="EMBL" id="KAF7318062.1"/>
    </source>
</evidence>
<dbReference type="InterPro" id="IPR025533">
    <property type="entry name" value="DUF4419"/>
</dbReference>
<dbReference type="OrthoDB" id="9978173at2759"/>
<dbReference type="PANTHER" id="PTHR31252">
    <property type="entry name" value="DUF4419 DOMAIN-CONTAINING PROTEIN"/>
    <property type="match status" value="1"/>
</dbReference>
<name>A0A8H6WHP8_MYCCL</name>
<reference evidence="1" key="1">
    <citation type="submission" date="2020-05" db="EMBL/GenBank/DDBJ databases">
        <title>Mycena genomes resolve the evolution of fungal bioluminescence.</title>
        <authorList>
            <person name="Tsai I.J."/>
        </authorList>
    </citation>
    <scope>NUCLEOTIDE SEQUENCE</scope>
    <source>
        <strain evidence="1">110903Hualien_Pintung</strain>
    </source>
</reference>
<comment type="caution">
    <text evidence="1">The sequence shown here is derived from an EMBL/GenBank/DDBJ whole genome shotgun (WGS) entry which is preliminary data.</text>
</comment>
<dbReference type="AlphaFoldDB" id="A0A8H6WHP8"/>
<organism evidence="1 2">
    <name type="scientific">Mycena chlorophos</name>
    <name type="common">Agaric fungus</name>
    <name type="synonym">Agaricus chlorophos</name>
    <dbReference type="NCBI Taxonomy" id="658473"/>
    <lineage>
        <taxon>Eukaryota</taxon>
        <taxon>Fungi</taxon>
        <taxon>Dikarya</taxon>
        <taxon>Basidiomycota</taxon>
        <taxon>Agaricomycotina</taxon>
        <taxon>Agaricomycetes</taxon>
        <taxon>Agaricomycetidae</taxon>
        <taxon>Agaricales</taxon>
        <taxon>Marasmiineae</taxon>
        <taxon>Mycenaceae</taxon>
        <taxon>Mycena</taxon>
    </lineage>
</organism>
<dbReference type="PANTHER" id="PTHR31252:SF11">
    <property type="entry name" value="DUF4419 DOMAIN-CONTAINING PROTEIN"/>
    <property type="match status" value="1"/>
</dbReference>
<keyword evidence="2" id="KW-1185">Reference proteome</keyword>